<sequence length="228" mass="27323">MLILDEVQDMKMLYYQLIKKVLKDFNNDNISICLFDDRKQTLNKYPGLDCRYLTMANSLFIELKKPWLKLKLLVSFRVPKNVCNFLNNSFYKKDFIYPYDLKNEEKIDYIIFDPFVIYLIKNLILEEIEKYGHENTFVSMNSTKVQNENNSFNKFFNFLSNEYHIYIKDDKTRGDKSLKHNKINITTFCSTKGRETDLVIVYGFDDYWFSRAKNSKEADDVRDKLISQ</sequence>
<reference evidence="1 2" key="1">
    <citation type="submission" date="2019-03" db="EMBL/GenBank/DDBJ databases">
        <title>Complete genome sequence of Spiroplasma gladiatoris TG-1 (DSM 22552).</title>
        <authorList>
            <person name="Lin Y.-C."/>
            <person name="Chou L."/>
            <person name="Kuo C.-H."/>
        </authorList>
    </citation>
    <scope>NUCLEOTIDE SEQUENCE [LARGE SCALE GENOMIC DNA]</scope>
    <source>
        <strain evidence="1 2">TG-1</strain>
    </source>
</reference>
<accession>A0A4P7AJ44</accession>
<proteinExistence type="predicted"/>
<dbReference type="Gene3D" id="3.40.50.300">
    <property type="entry name" value="P-loop containing nucleotide triphosphate hydrolases"/>
    <property type="match status" value="1"/>
</dbReference>
<evidence type="ECO:0000313" key="1">
    <source>
        <dbReference type="EMBL" id="QBQ07808.1"/>
    </source>
</evidence>
<gene>
    <name evidence="1" type="ORF">SGLAD_v1c06090</name>
</gene>
<organism evidence="1 2">
    <name type="scientific">Spiroplasma gladiatoris</name>
    <dbReference type="NCBI Taxonomy" id="2143"/>
    <lineage>
        <taxon>Bacteria</taxon>
        <taxon>Bacillati</taxon>
        <taxon>Mycoplasmatota</taxon>
        <taxon>Mollicutes</taxon>
        <taxon>Entomoplasmatales</taxon>
        <taxon>Spiroplasmataceae</taxon>
        <taxon>Spiroplasma</taxon>
    </lineage>
</organism>
<dbReference type="InterPro" id="IPR027417">
    <property type="entry name" value="P-loop_NTPase"/>
</dbReference>
<keyword evidence="2" id="KW-1185">Reference proteome</keyword>
<dbReference type="Proteomes" id="UP000294309">
    <property type="component" value="Chromosome"/>
</dbReference>
<name>A0A4P7AJ44_9MOLU</name>
<dbReference type="SUPFAM" id="SSF52540">
    <property type="entry name" value="P-loop containing nucleoside triphosphate hydrolases"/>
    <property type="match status" value="1"/>
</dbReference>
<evidence type="ECO:0008006" key="3">
    <source>
        <dbReference type="Google" id="ProtNLM"/>
    </source>
</evidence>
<dbReference type="AlphaFoldDB" id="A0A4P7AJ44"/>
<dbReference type="KEGG" id="sgq:SGLAD_v1c06090"/>
<protein>
    <recommendedName>
        <fullName evidence="3">DNA helicase</fullName>
    </recommendedName>
</protein>
<dbReference type="EMBL" id="CP038013">
    <property type="protein sequence ID" value="QBQ07808.1"/>
    <property type="molecule type" value="Genomic_DNA"/>
</dbReference>
<evidence type="ECO:0000313" key="2">
    <source>
        <dbReference type="Proteomes" id="UP000294309"/>
    </source>
</evidence>